<dbReference type="Gene3D" id="3.60.20.40">
    <property type="match status" value="1"/>
</dbReference>
<dbReference type="InterPro" id="IPR051792">
    <property type="entry name" value="GGT_bact"/>
</dbReference>
<name>A0A8B2NYM6_9HYPH</name>
<evidence type="ECO:0000256" key="5">
    <source>
        <dbReference type="ARBA" id="ARBA00022801"/>
    </source>
</evidence>
<evidence type="ECO:0000256" key="4">
    <source>
        <dbReference type="ARBA" id="ARBA00022679"/>
    </source>
</evidence>
<dbReference type="InterPro" id="IPR055262">
    <property type="entry name" value="GGT_CS"/>
</dbReference>
<evidence type="ECO:0000256" key="2">
    <source>
        <dbReference type="ARBA" id="ARBA00001089"/>
    </source>
</evidence>
<evidence type="ECO:0000256" key="7">
    <source>
        <dbReference type="ARBA" id="ARBA00023315"/>
    </source>
</evidence>
<comment type="similarity">
    <text evidence="3 11">Belongs to the gamma-glutamyltransferase family.</text>
</comment>
<evidence type="ECO:0000256" key="10">
    <source>
        <dbReference type="PIRSR" id="PIRSR600101-2"/>
    </source>
</evidence>
<comment type="caution">
    <text evidence="13">The sequence shown here is derived from an EMBL/GenBank/DDBJ whole genome shotgun (WGS) entry which is preliminary data.</text>
</comment>
<feature type="binding site" evidence="10">
    <location>
        <position position="488"/>
    </location>
    <ligand>
        <name>L-glutamate</name>
        <dbReference type="ChEBI" id="CHEBI:29985"/>
    </ligand>
</feature>
<dbReference type="InterPro" id="IPR000101">
    <property type="entry name" value="GGT_peptidase"/>
</dbReference>
<dbReference type="PANTHER" id="PTHR43199:SF1">
    <property type="entry name" value="GLUTATHIONE HYDROLASE PROENZYME"/>
    <property type="match status" value="1"/>
</dbReference>
<dbReference type="SUPFAM" id="SSF56235">
    <property type="entry name" value="N-terminal nucleophile aminohydrolases (Ntn hydrolases)"/>
    <property type="match status" value="1"/>
</dbReference>
<dbReference type="InterPro" id="IPR043137">
    <property type="entry name" value="GGT_ssub_C"/>
</dbReference>
<dbReference type="InterPro" id="IPR043138">
    <property type="entry name" value="GGT_lsub"/>
</dbReference>
<dbReference type="OrthoDB" id="9781342at2"/>
<dbReference type="UniPathway" id="UPA00204"/>
<comment type="PTM">
    <text evidence="11">Cleaved by autocatalysis into a large and a small subunit.</text>
</comment>
<dbReference type="EMBL" id="QHHQ01000001">
    <property type="protein sequence ID" value="RAI03941.1"/>
    <property type="molecule type" value="Genomic_DNA"/>
</dbReference>
<dbReference type="PROSITE" id="PS00462">
    <property type="entry name" value="G_GLU_TRANSPEPTIDASE"/>
    <property type="match status" value="1"/>
</dbReference>
<dbReference type="RefSeq" id="WP_111343031.1">
    <property type="nucleotide sequence ID" value="NZ_QHHQ01000001.1"/>
</dbReference>
<dbReference type="InterPro" id="IPR029055">
    <property type="entry name" value="Ntn_hydrolases_N"/>
</dbReference>
<sequence length="584" mass="61204">MISFSRLDRITRRVSIGAFSIILAVAVAVPAGAQEATGGQRFVPIRAEEYMVVSQERQASEVGRDIMRRGGNAIDAAVATAFALAVTLPRAGNLGGGGFMVVHRGDTGETVAIDARETAPAASDRDMFLNAEGEADPELSRRSGLAVGVPGTVAGLALAHERYGSGTLTFAELVAPAIALARDGFVVSADTSAALASPDTAERLLADPNVAAYYPGGAAPIGGDTLKLPVLAGTLQAIADNGPSAFYEGEIAQGIVDAVTERGGRMTLEDLGNYEAKLREPVHGTFKDYEVFSMPPPSSGGVHLVQILNTLEDQPFGTYGLNSAEMIHVMVEAMKYAYADRAHYLGDPDFVDVPVKALTSKAYAHQIAARIDMTRATPSSEIAADPGALPYESNETTHFSVVDDAGNAVSMTTTLNFSFGVGFGTAGGFLLNNELDDFSAKPGVPNAYGLIGGDANAVEPDKRPLSSMTPTILLKDGEVSLVTGSPGGSRIITTVLQVILNATVHERNIATATNAPRIHHQWLPDYIRIEEGISHDTIRLLEDMGHEVRVMDSMGSAQSIQVGAEGELYGASDPRRPGGAAVGD</sequence>
<evidence type="ECO:0000313" key="13">
    <source>
        <dbReference type="EMBL" id="RAI03941.1"/>
    </source>
</evidence>
<feature type="binding site" evidence="10">
    <location>
        <position position="437"/>
    </location>
    <ligand>
        <name>L-glutamate</name>
        <dbReference type="ChEBI" id="CHEBI:29985"/>
    </ligand>
</feature>
<dbReference type="NCBIfam" id="TIGR00066">
    <property type="entry name" value="g_glut_trans"/>
    <property type="match status" value="1"/>
</dbReference>
<keyword evidence="14" id="KW-1185">Reference proteome</keyword>
<comment type="pathway">
    <text evidence="11">Sulfur metabolism; glutathione metabolism.</text>
</comment>
<dbReference type="Pfam" id="PF01019">
    <property type="entry name" value="G_glu_transpept"/>
    <property type="match status" value="1"/>
</dbReference>
<evidence type="ECO:0000256" key="6">
    <source>
        <dbReference type="ARBA" id="ARBA00023145"/>
    </source>
</evidence>
<keyword evidence="7 11" id="KW-0012">Acyltransferase</keyword>
<dbReference type="GO" id="GO:0103068">
    <property type="term" value="F:leukotriene C4 gamma-glutamyl transferase activity"/>
    <property type="evidence" value="ECO:0007669"/>
    <property type="project" value="UniProtKB-EC"/>
</dbReference>
<evidence type="ECO:0000256" key="1">
    <source>
        <dbReference type="ARBA" id="ARBA00001049"/>
    </source>
</evidence>
<feature type="binding site" evidence="10">
    <location>
        <position position="116"/>
    </location>
    <ligand>
        <name>L-glutamate</name>
        <dbReference type="ChEBI" id="CHEBI:29985"/>
    </ligand>
</feature>
<evidence type="ECO:0000256" key="12">
    <source>
        <dbReference type="SAM" id="MobiDB-lite"/>
    </source>
</evidence>
<dbReference type="GO" id="GO:0006750">
    <property type="term" value="P:glutathione biosynthetic process"/>
    <property type="evidence" value="ECO:0007669"/>
    <property type="project" value="UniProtKB-KW"/>
</dbReference>
<dbReference type="EC" id="3.4.19.13" evidence="11"/>
<comment type="catalytic activity">
    <reaction evidence="2 11">
        <text>glutathione + H2O = L-cysteinylglycine + L-glutamate</text>
        <dbReference type="Rhea" id="RHEA:28807"/>
        <dbReference type="ChEBI" id="CHEBI:15377"/>
        <dbReference type="ChEBI" id="CHEBI:29985"/>
        <dbReference type="ChEBI" id="CHEBI:57925"/>
        <dbReference type="ChEBI" id="CHEBI:61694"/>
        <dbReference type="EC" id="3.4.19.13"/>
    </reaction>
</comment>
<gene>
    <name evidence="13" type="primary">ggt</name>
    <name evidence="13" type="ORF">DLJ53_05590</name>
</gene>
<proteinExistence type="inferred from homology"/>
<comment type="subunit">
    <text evidence="11">This enzyme consists of two polypeptide chains, which are synthesized in precursor form from a single polypeptide.</text>
</comment>
<dbReference type="EC" id="2.3.2.2" evidence="11"/>
<dbReference type="PRINTS" id="PR01210">
    <property type="entry name" value="GGTRANSPTASE"/>
</dbReference>
<feature type="binding site" evidence="10">
    <location>
        <begin position="414"/>
        <end position="416"/>
    </location>
    <ligand>
        <name>L-glutamate</name>
        <dbReference type="ChEBI" id="CHEBI:29985"/>
    </ligand>
</feature>
<keyword evidence="11" id="KW-0317">Glutathione biosynthesis</keyword>
<evidence type="ECO:0000256" key="9">
    <source>
        <dbReference type="PIRSR" id="PIRSR600101-1"/>
    </source>
</evidence>
<dbReference type="Proteomes" id="UP000249590">
    <property type="component" value="Unassembled WGS sequence"/>
</dbReference>
<evidence type="ECO:0000256" key="3">
    <source>
        <dbReference type="ARBA" id="ARBA00009381"/>
    </source>
</evidence>
<feature type="binding site" evidence="10">
    <location>
        <begin position="466"/>
        <end position="467"/>
    </location>
    <ligand>
        <name>L-glutamate</name>
        <dbReference type="ChEBI" id="CHEBI:29985"/>
    </ligand>
</feature>
<keyword evidence="5 11" id="KW-0378">Hydrolase</keyword>
<evidence type="ECO:0000256" key="8">
    <source>
        <dbReference type="ARBA" id="ARBA00047417"/>
    </source>
</evidence>
<dbReference type="GO" id="GO:0006751">
    <property type="term" value="P:glutathione catabolic process"/>
    <property type="evidence" value="ECO:0007669"/>
    <property type="project" value="UniProtKB-UniRule"/>
</dbReference>
<dbReference type="AlphaFoldDB" id="A0A8B2NYM6"/>
<reference evidence="13 14" key="1">
    <citation type="submission" date="2018-05" db="EMBL/GenBank/DDBJ databases">
        <title>Acuticoccus sediminis sp. nov., isolated from deep-sea sediment of Indian Ocean.</title>
        <authorList>
            <person name="Liu X."/>
            <person name="Lai Q."/>
            <person name="Du Y."/>
            <person name="Sun F."/>
            <person name="Zhang X."/>
            <person name="Wang S."/>
            <person name="Shao Z."/>
        </authorList>
    </citation>
    <scope>NUCLEOTIDE SEQUENCE [LARGE SCALE GENOMIC DNA]</scope>
    <source>
        <strain evidence="13 14">PTG4-2</strain>
    </source>
</reference>
<keyword evidence="4 11" id="KW-0808">Transferase</keyword>
<accession>A0A8B2NYM6</accession>
<protein>
    <recommendedName>
        <fullName evidence="11">Glutathione hydrolase proenzyme</fullName>
        <ecNumber evidence="11">2.3.2.2</ecNumber>
        <ecNumber evidence="11">3.4.19.13</ecNumber>
    </recommendedName>
    <component>
        <recommendedName>
            <fullName evidence="11">Glutathione hydrolase large chain</fullName>
        </recommendedName>
    </component>
    <component>
        <recommendedName>
            <fullName evidence="11">Glutathione hydrolase small chain</fullName>
        </recommendedName>
    </component>
</protein>
<comment type="catalytic activity">
    <reaction evidence="8 11">
        <text>an N-terminal (5-L-glutamyl)-[peptide] + an alpha-amino acid = 5-L-glutamyl amino acid + an N-terminal L-alpha-aminoacyl-[peptide]</text>
        <dbReference type="Rhea" id="RHEA:23904"/>
        <dbReference type="Rhea" id="RHEA-COMP:9780"/>
        <dbReference type="Rhea" id="RHEA-COMP:9795"/>
        <dbReference type="ChEBI" id="CHEBI:77644"/>
        <dbReference type="ChEBI" id="CHEBI:78597"/>
        <dbReference type="ChEBI" id="CHEBI:78599"/>
        <dbReference type="ChEBI" id="CHEBI:78608"/>
        <dbReference type="EC" id="2.3.2.2"/>
    </reaction>
</comment>
<organism evidence="13 14">
    <name type="scientific">Acuticoccus sediminis</name>
    <dbReference type="NCBI Taxonomy" id="2184697"/>
    <lineage>
        <taxon>Bacteria</taxon>
        <taxon>Pseudomonadati</taxon>
        <taxon>Pseudomonadota</taxon>
        <taxon>Alphaproteobacteria</taxon>
        <taxon>Hyphomicrobiales</taxon>
        <taxon>Amorphaceae</taxon>
        <taxon>Acuticoccus</taxon>
    </lineage>
</organism>
<dbReference type="GO" id="GO:0036374">
    <property type="term" value="F:glutathione hydrolase activity"/>
    <property type="evidence" value="ECO:0007669"/>
    <property type="project" value="UniProtKB-UniRule"/>
</dbReference>
<feature type="region of interest" description="Disordered" evidence="12">
    <location>
        <begin position="565"/>
        <end position="584"/>
    </location>
</feature>
<feature type="active site" description="Nucleophile" evidence="9">
    <location>
        <position position="396"/>
    </location>
</feature>
<evidence type="ECO:0000313" key="14">
    <source>
        <dbReference type="Proteomes" id="UP000249590"/>
    </source>
</evidence>
<keyword evidence="6 11" id="KW-0865">Zymogen</keyword>
<dbReference type="PANTHER" id="PTHR43199">
    <property type="entry name" value="GLUTATHIONE HYDROLASE"/>
    <property type="match status" value="1"/>
</dbReference>
<dbReference type="Gene3D" id="1.10.246.130">
    <property type="match status" value="1"/>
</dbReference>
<evidence type="ECO:0000256" key="11">
    <source>
        <dbReference type="RuleBase" id="RU368036"/>
    </source>
</evidence>
<comment type="catalytic activity">
    <reaction evidence="1 11">
        <text>an S-substituted glutathione + H2O = an S-substituted L-cysteinylglycine + L-glutamate</text>
        <dbReference type="Rhea" id="RHEA:59468"/>
        <dbReference type="ChEBI" id="CHEBI:15377"/>
        <dbReference type="ChEBI" id="CHEBI:29985"/>
        <dbReference type="ChEBI" id="CHEBI:90779"/>
        <dbReference type="ChEBI" id="CHEBI:143103"/>
        <dbReference type="EC" id="3.4.19.13"/>
    </reaction>
</comment>